<reference evidence="1 2" key="1">
    <citation type="submission" date="2021-06" db="EMBL/GenBank/DDBJ databases">
        <title>Caerostris extrusa draft genome.</title>
        <authorList>
            <person name="Kono N."/>
            <person name="Arakawa K."/>
        </authorList>
    </citation>
    <scope>NUCLEOTIDE SEQUENCE [LARGE SCALE GENOMIC DNA]</scope>
</reference>
<evidence type="ECO:0000313" key="2">
    <source>
        <dbReference type="Proteomes" id="UP001054945"/>
    </source>
</evidence>
<protein>
    <submittedName>
        <fullName evidence="1">Uncharacterized protein</fullName>
    </submittedName>
</protein>
<keyword evidence="2" id="KW-1185">Reference proteome</keyword>
<dbReference type="EMBL" id="BPLR01009889">
    <property type="protein sequence ID" value="GIY35300.1"/>
    <property type="molecule type" value="Genomic_DNA"/>
</dbReference>
<organism evidence="1 2">
    <name type="scientific">Caerostris extrusa</name>
    <name type="common">Bark spider</name>
    <name type="synonym">Caerostris bankana</name>
    <dbReference type="NCBI Taxonomy" id="172846"/>
    <lineage>
        <taxon>Eukaryota</taxon>
        <taxon>Metazoa</taxon>
        <taxon>Ecdysozoa</taxon>
        <taxon>Arthropoda</taxon>
        <taxon>Chelicerata</taxon>
        <taxon>Arachnida</taxon>
        <taxon>Araneae</taxon>
        <taxon>Araneomorphae</taxon>
        <taxon>Entelegynae</taxon>
        <taxon>Araneoidea</taxon>
        <taxon>Araneidae</taxon>
        <taxon>Caerostris</taxon>
    </lineage>
</organism>
<proteinExistence type="predicted"/>
<accession>A0AAV4SS43</accession>
<evidence type="ECO:0000313" key="1">
    <source>
        <dbReference type="EMBL" id="GIY35300.1"/>
    </source>
</evidence>
<comment type="caution">
    <text evidence="1">The sequence shown here is derived from an EMBL/GenBank/DDBJ whole genome shotgun (WGS) entry which is preliminary data.</text>
</comment>
<gene>
    <name evidence="1" type="ORF">CEXT_337381</name>
</gene>
<name>A0AAV4SS43_CAEEX</name>
<dbReference type="Proteomes" id="UP001054945">
    <property type="component" value="Unassembled WGS sequence"/>
</dbReference>
<sequence length="88" mass="9685">MHPAKDEGLPAPCKKNQNSVGTRVAYFLSRTSPHLRCLLHKCFPRGERSTPLLHTVNTEGPQKTIVRSAACCNCCSVVPAHTSQPKQF</sequence>
<dbReference type="AlphaFoldDB" id="A0AAV4SS43"/>